<accession>D7G863</accession>
<name>D7G863_ECTSI</name>
<sequence length="332" mass="36488">MSKYRYLLALLSILGVVHLGKGFKMNPKPPQLPPLKDQQVLVTGAAGNVGQLVCLRLSKQGYKVRAMVRELDGFYPRKEEMGNGPIEVVLGDVLDKASLEAHMAGCSSCIACHGASRASALSDWWTRLKNAEKGHPYNVNYIGTMNMLDAAQRAGVKRFVRLTGLSVGLSAFNPFTYLLNLMISMSIKWQYMSERAIREAAERSGLDYTVVRPGALTHEKRPKDACLMLECDGKPTSMWKSQPMYKIGRQDVANLLVAAMAHKRGAKSTLSCSWGKDKKREGPRSWKKLLAAVNADTSPLPRRFYRPAMIAMGTLNLIVGGAVGGKFLTILG</sequence>
<feature type="domain" description="NAD(P)-binding" evidence="2">
    <location>
        <begin position="44"/>
        <end position="262"/>
    </location>
</feature>
<evidence type="ECO:0000256" key="1">
    <source>
        <dbReference type="SAM" id="SignalP"/>
    </source>
</evidence>
<dbReference type="STRING" id="2880.D7G863"/>
<protein>
    <recommendedName>
        <fullName evidence="2">NAD(P)-binding domain-containing protein</fullName>
    </recommendedName>
</protein>
<dbReference type="EMBL" id="FN649751">
    <property type="protein sequence ID" value="CBJ27926.1"/>
    <property type="molecule type" value="Genomic_DNA"/>
</dbReference>
<dbReference type="InterPro" id="IPR036291">
    <property type="entry name" value="NAD(P)-bd_dom_sf"/>
</dbReference>
<dbReference type="SUPFAM" id="SSF51735">
    <property type="entry name" value="NAD(P)-binding Rossmann-fold domains"/>
    <property type="match status" value="1"/>
</dbReference>
<dbReference type="EMBL" id="FN649107">
    <property type="protein sequence ID" value="CBJ27926.1"/>
    <property type="molecule type" value="Genomic_DNA"/>
</dbReference>
<dbReference type="Pfam" id="PF13460">
    <property type="entry name" value="NAD_binding_10"/>
    <property type="match status" value="1"/>
</dbReference>
<evidence type="ECO:0000259" key="2">
    <source>
        <dbReference type="Pfam" id="PF13460"/>
    </source>
</evidence>
<keyword evidence="1" id="KW-0732">Signal</keyword>
<keyword evidence="4" id="KW-1185">Reference proteome</keyword>
<feature type="chain" id="PRO_5003095912" description="NAD(P)-binding domain-containing protein" evidence="1">
    <location>
        <begin position="23"/>
        <end position="332"/>
    </location>
</feature>
<dbReference type="OrthoDB" id="419598at2759"/>
<evidence type="ECO:0000313" key="4">
    <source>
        <dbReference type="Proteomes" id="UP000002630"/>
    </source>
</evidence>
<evidence type="ECO:0000313" key="3">
    <source>
        <dbReference type="EMBL" id="CBJ27926.1"/>
    </source>
</evidence>
<dbReference type="InParanoid" id="D7G863"/>
<dbReference type="PANTHER" id="PTHR15020:SF11">
    <property type="entry name" value="OS06G0360300 PROTEIN"/>
    <property type="match status" value="1"/>
</dbReference>
<dbReference type="eggNOG" id="KOG1203">
    <property type="taxonomic scope" value="Eukaryota"/>
</dbReference>
<dbReference type="PANTHER" id="PTHR15020">
    <property type="entry name" value="FLAVIN REDUCTASE-RELATED"/>
    <property type="match status" value="1"/>
</dbReference>
<dbReference type="OMA" id="HPYNVNY"/>
<dbReference type="Gene3D" id="3.40.50.720">
    <property type="entry name" value="NAD(P)-binding Rossmann-like Domain"/>
    <property type="match status" value="1"/>
</dbReference>
<feature type="signal peptide" evidence="1">
    <location>
        <begin position="1"/>
        <end position="22"/>
    </location>
</feature>
<dbReference type="AlphaFoldDB" id="D7G863"/>
<organism evidence="3 4">
    <name type="scientific">Ectocarpus siliculosus</name>
    <name type="common">Brown alga</name>
    <name type="synonym">Conferva siliculosa</name>
    <dbReference type="NCBI Taxonomy" id="2880"/>
    <lineage>
        <taxon>Eukaryota</taxon>
        <taxon>Sar</taxon>
        <taxon>Stramenopiles</taxon>
        <taxon>Ochrophyta</taxon>
        <taxon>PX clade</taxon>
        <taxon>Phaeophyceae</taxon>
        <taxon>Ectocarpales</taxon>
        <taxon>Ectocarpaceae</taxon>
        <taxon>Ectocarpus</taxon>
    </lineage>
</organism>
<dbReference type="InterPro" id="IPR016040">
    <property type="entry name" value="NAD(P)-bd_dom"/>
</dbReference>
<reference evidence="3 4" key="1">
    <citation type="journal article" date="2010" name="Nature">
        <title>The Ectocarpus genome and the independent evolution of multicellularity in brown algae.</title>
        <authorList>
            <person name="Cock J.M."/>
            <person name="Sterck L."/>
            <person name="Rouze P."/>
            <person name="Scornet D."/>
            <person name="Allen A.E."/>
            <person name="Amoutzias G."/>
            <person name="Anthouard V."/>
            <person name="Artiguenave F."/>
            <person name="Aury J.M."/>
            <person name="Badger J.H."/>
            <person name="Beszteri B."/>
            <person name="Billiau K."/>
            <person name="Bonnet E."/>
            <person name="Bothwell J.H."/>
            <person name="Bowler C."/>
            <person name="Boyen C."/>
            <person name="Brownlee C."/>
            <person name="Carrano C.J."/>
            <person name="Charrier B."/>
            <person name="Cho G.Y."/>
            <person name="Coelho S.M."/>
            <person name="Collen J."/>
            <person name="Corre E."/>
            <person name="Da Silva C."/>
            <person name="Delage L."/>
            <person name="Delaroque N."/>
            <person name="Dittami S.M."/>
            <person name="Doulbeau S."/>
            <person name="Elias M."/>
            <person name="Farnham G."/>
            <person name="Gachon C.M."/>
            <person name="Gschloessl B."/>
            <person name="Heesch S."/>
            <person name="Jabbari K."/>
            <person name="Jubin C."/>
            <person name="Kawai H."/>
            <person name="Kimura K."/>
            <person name="Kloareg B."/>
            <person name="Kupper F.C."/>
            <person name="Lang D."/>
            <person name="Le Bail A."/>
            <person name="Leblanc C."/>
            <person name="Lerouge P."/>
            <person name="Lohr M."/>
            <person name="Lopez P.J."/>
            <person name="Martens C."/>
            <person name="Maumus F."/>
            <person name="Michel G."/>
            <person name="Miranda-Saavedra D."/>
            <person name="Morales J."/>
            <person name="Moreau H."/>
            <person name="Motomura T."/>
            <person name="Nagasato C."/>
            <person name="Napoli C.A."/>
            <person name="Nelson D.R."/>
            <person name="Nyvall-Collen P."/>
            <person name="Peters A.F."/>
            <person name="Pommier C."/>
            <person name="Potin P."/>
            <person name="Poulain J."/>
            <person name="Quesneville H."/>
            <person name="Read B."/>
            <person name="Rensing S.A."/>
            <person name="Ritter A."/>
            <person name="Rousvoal S."/>
            <person name="Samanta M."/>
            <person name="Samson G."/>
            <person name="Schroeder D.C."/>
            <person name="Segurens B."/>
            <person name="Strittmatter M."/>
            <person name="Tonon T."/>
            <person name="Tregear J.W."/>
            <person name="Valentin K."/>
            <person name="von Dassow P."/>
            <person name="Yamagishi T."/>
            <person name="Van de Peer Y."/>
            <person name="Wincker P."/>
        </authorList>
    </citation>
    <scope>NUCLEOTIDE SEQUENCE [LARGE SCALE GENOMIC DNA]</scope>
    <source>
        <strain evidence="4">Ec32 / CCAP1310/4</strain>
    </source>
</reference>
<dbReference type="Proteomes" id="UP000002630">
    <property type="component" value="Linkage Group LG26"/>
</dbReference>
<gene>
    <name evidence="3" type="ORF">Esi_0087_0047</name>
</gene>
<proteinExistence type="predicted"/>